<accession>A0A2U1NWQ3</accession>
<dbReference type="Proteomes" id="UP000245207">
    <property type="component" value="Unassembled WGS sequence"/>
</dbReference>
<dbReference type="OrthoDB" id="66881at2759"/>
<evidence type="ECO:0000256" key="7">
    <source>
        <dbReference type="ARBA" id="ARBA00023002"/>
    </source>
</evidence>
<comment type="caution">
    <text evidence="11">The sequence shown here is derived from an EMBL/GenBank/DDBJ whole genome shotgun (WGS) entry which is preliminary data.</text>
</comment>
<keyword evidence="7" id="KW-0560">Oxidoreductase</keyword>
<comment type="catalytic activity">
    <reaction evidence="10">
        <text>indole-3-pyruvate + NADPH + O2 + H(+) = (indol-3-yl)acetate + CO2 + NADP(+) + H2O</text>
        <dbReference type="Rhea" id="RHEA:34331"/>
        <dbReference type="ChEBI" id="CHEBI:15377"/>
        <dbReference type="ChEBI" id="CHEBI:15378"/>
        <dbReference type="ChEBI" id="CHEBI:15379"/>
        <dbReference type="ChEBI" id="CHEBI:16526"/>
        <dbReference type="ChEBI" id="CHEBI:17640"/>
        <dbReference type="ChEBI" id="CHEBI:30854"/>
        <dbReference type="ChEBI" id="CHEBI:57783"/>
        <dbReference type="ChEBI" id="CHEBI:58349"/>
        <dbReference type="EC" id="1.14.13.168"/>
    </reaction>
</comment>
<keyword evidence="11" id="KW-0503">Monooxygenase</keyword>
<organism evidence="11 12">
    <name type="scientific">Artemisia annua</name>
    <name type="common">Sweet wormwood</name>
    <dbReference type="NCBI Taxonomy" id="35608"/>
    <lineage>
        <taxon>Eukaryota</taxon>
        <taxon>Viridiplantae</taxon>
        <taxon>Streptophyta</taxon>
        <taxon>Embryophyta</taxon>
        <taxon>Tracheophyta</taxon>
        <taxon>Spermatophyta</taxon>
        <taxon>Magnoliopsida</taxon>
        <taxon>eudicotyledons</taxon>
        <taxon>Gunneridae</taxon>
        <taxon>Pentapetalae</taxon>
        <taxon>asterids</taxon>
        <taxon>campanulids</taxon>
        <taxon>Asterales</taxon>
        <taxon>Asteraceae</taxon>
        <taxon>Asteroideae</taxon>
        <taxon>Anthemideae</taxon>
        <taxon>Artemisiinae</taxon>
        <taxon>Artemisia</taxon>
    </lineage>
</organism>
<evidence type="ECO:0000256" key="3">
    <source>
        <dbReference type="ARBA" id="ARBA00009183"/>
    </source>
</evidence>
<evidence type="ECO:0000256" key="1">
    <source>
        <dbReference type="ARBA" id="ARBA00001974"/>
    </source>
</evidence>
<evidence type="ECO:0000256" key="8">
    <source>
        <dbReference type="ARBA" id="ARBA00023070"/>
    </source>
</evidence>
<dbReference type="GO" id="GO:0050660">
    <property type="term" value="F:flavin adenine dinucleotide binding"/>
    <property type="evidence" value="ECO:0007669"/>
    <property type="project" value="TreeGrafter"/>
</dbReference>
<evidence type="ECO:0000313" key="12">
    <source>
        <dbReference type="Proteomes" id="UP000245207"/>
    </source>
</evidence>
<gene>
    <name evidence="11" type="ORF">CTI12_AA219960</name>
</gene>
<dbReference type="EC" id="1.14.13.168" evidence="9"/>
<dbReference type="GO" id="GO:0009851">
    <property type="term" value="P:auxin biosynthetic process"/>
    <property type="evidence" value="ECO:0007669"/>
    <property type="project" value="UniProtKB-KW"/>
</dbReference>
<name>A0A2U1NWQ3_ARTAN</name>
<protein>
    <recommendedName>
        <fullName evidence="9">indole-3-pyruvate monooxygenase</fullName>
        <ecNumber evidence="9">1.14.13.168</ecNumber>
    </recommendedName>
</protein>
<evidence type="ECO:0000256" key="6">
    <source>
        <dbReference type="ARBA" id="ARBA00022857"/>
    </source>
</evidence>
<evidence type="ECO:0000256" key="9">
    <source>
        <dbReference type="ARBA" id="ARBA00039148"/>
    </source>
</evidence>
<dbReference type="InterPro" id="IPR036188">
    <property type="entry name" value="FAD/NAD-bd_sf"/>
</dbReference>
<dbReference type="AlphaFoldDB" id="A0A2U1NWQ3"/>
<keyword evidence="4" id="KW-0285">Flavoprotein</keyword>
<dbReference type="PANTHER" id="PTHR43539">
    <property type="entry name" value="FLAVIN-BINDING MONOOXYGENASE-LIKE PROTEIN (AFU_ORTHOLOGUE AFUA_4G09220)"/>
    <property type="match status" value="1"/>
</dbReference>
<dbReference type="EMBL" id="PKPP01002057">
    <property type="protein sequence ID" value="PWA77931.1"/>
    <property type="molecule type" value="Genomic_DNA"/>
</dbReference>
<evidence type="ECO:0000256" key="2">
    <source>
        <dbReference type="ARBA" id="ARBA00004814"/>
    </source>
</evidence>
<evidence type="ECO:0000256" key="4">
    <source>
        <dbReference type="ARBA" id="ARBA00022630"/>
    </source>
</evidence>
<proteinExistence type="inferred from homology"/>
<keyword evidence="5" id="KW-0274">FAD</keyword>
<dbReference type="GO" id="GO:0103075">
    <property type="term" value="F:indole-3-pyruvate monooxygenase activity"/>
    <property type="evidence" value="ECO:0007669"/>
    <property type="project" value="UniProtKB-EC"/>
</dbReference>
<evidence type="ECO:0000313" key="11">
    <source>
        <dbReference type="EMBL" id="PWA77931.1"/>
    </source>
</evidence>
<sequence>MDRRVVDLSDIELPKVVFTLCLANVYPEIKRLACDNVAFVDGRTEKFDAIILGMGYRRNVGTWLKYTNLFSKEDGFPTKSFPEGWKGECGSKEHGHEAFEIFTTSITITLSAYRLKL</sequence>
<comment type="cofactor">
    <cofactor evidence="1">
        <name>FAD</name>
        <dbReference type="ChEBI" id="CHEBI:57692"/>
    </cofactor>
</comment>
<keyword evidence="12" id="KW-1185">Reference proteome</keyword>
<keyword evidence="8" id="KW-0073">Auxin biosynthesis</keyword>
<evidence type="ECO:0000256" key="5">
    <source>
        <dbReference type="ARBA" id="ARBA00022827"/>
    </source>
</evidence>
<comment type="pathway">
    <text evidence="2">Plant hormone metabolism; auxin biosynthesis.</text>
</comment>
<comment type="similarity">
    <text evidence="3">Belongs to the FMO family.</text>
</comment>
<evidence type="ECO:0000256" key="10">
    <source>
        <dbReference type="ARBA" id="ARBA00047707"/>
    </source>
</evidence>
<dbReference type="InterPro" id="IPR050982">
    <property type="entry name" value="Auxin_biosynth/cation_transpt"/>
</dbReference>
<keyword evidence="6" id="KW-0521">NADP</keyword>
<reference evidence="11 12" key="1">
    <citation type="journal article" date="2018" name="Mol. Plant">
        <title>The genome of Artemisia annua provides insight into the evolution of Asteraceae family and artemisinin biosynthesis.</title>
        <authorList>
            <person name="Shen Q."/>
            <person name="Zhang L."/>
            <person name="Liao Z."/>
            <person name="Wang S."/>
            <person name="Yan T."/>
            <person name="Shi P."/>
            <person name="Liu M."/>
            <person name="Fu X."/>
            <person name="Pan Q."/>
            <person name="Wang Y."/>
            <person name="Lv Z."/>
            <person name="Lu X."/>
            <person name="Zhang F."/>
            <person name="Jiang W."/>
            <person name="Ma Y."/>
            <person name="Chen M."/>
            <person name="Hao X."/>
            <person name="Li L."/>
            <person name="Tang Y."/>
            <person name="Lv G."/>
            <person name="Zhou Y."/>
            <person name="Sun X."/>
            <person name="Brodelius P.E."/>
            <person name="Rose J.K.C."/>
            <person name="Tang K."/>
        </authorList>
    </citation>
    <scope>NUCLEOTIDE SEQUENCE [LARGE SCALE GENOMIC DNA]</scope>
    <source>
        <strain evidence="12">cv. Huhao1</strain>
        <tissue evidence="11">Leaf</tissue>
    </source>
</reference>
<dbReference type="PANTHER" id="PTHR43539:SF36">
    <property type="entry name" value="INDOLE-3-PYRUVATE MONOOXYGENASE YUCCA2"/>
    <property type="match status" value="1"/>
</dbReference>
<dbReference type="STRING" id="35608.A0A2U1NWQ3"/>
<dbReference type="Gene3D" id="3.50.50.60">
    <property type="entry name" value="FAD/NAD(P)-binding domain"/>
    <property type="match status" value="1"/>
</dbReference>